<evidence type="ECO:0000313" key="3">
    <source>
        <dbReference type="Proteomes" id="UP000270487"/>
    </source>
</evidence>
<proteinExistence type="predicted"/>
<evidence type="ECO:0000313" key="1">
    <source>
        <dbReference type="EMBL" id="VEI62021.1"/>
    </source>
</evidence>
<dbReference type="SUPFAM" id="SSF46785">
    <property type="entry name" value="Winged helix' DNA-binding domain"/>
    <property type="match status" value="1"/>
</dbReference>
<reference evidence="1 3" key="1">
    <citation type="submission" date="2018-12" db="EMBL/GenBank/DDBJ databases">
        <authorList>
            <consortium name="Pathogen Informatics"/>
        </authorList>
    </citation>
    <scope>NUCLEOTIDE SEQUENCE [LARGE SCALE GENOMIC DNA]</scope>
    <source>
        <strain evidence="2">NCTC12965</strain>
        <strain evidence="1 3">NCTC13193</strain>
    </source>
</reference>
<dbReference type="GeneID" id="30320252"/>
<organism evidence="1 3">
    <name type="scientific">Serratia fonticola</name>
    <dbReference type="NCBI Taxonomy" id="47917"/>
    <lineage>
        <taxon>Bacteria</taxon>
        <taxon>Pseudomonadati</taxon>
        <taxon>Pseudomonadota</taxon>
        <taxon>Gammaproteobacteria</taxon>
        <taxon>Enterobacterales</taxon>
        <taxon>Yersiniaceae</taxon>
        <taxon>Serratia</taxon>
    </lineage>
</organism>
<dbReference type="EMBL" id="CABEEZ010000163">
    <property type="protein sequence ID" value="VTR59763.1"/>
    <property type="molecule type" value="Genomic_DNA"/>
</dbReference>
<sequence>MQLNTRQARIYKLAILLSAGKPVSADKIITELDCSGPTLTRVLKELRESYEAEIKYRKATHSYQLTASGHLDKKTFRRMQDALAANSELKTSETVSRVYLDKEKKKAVSLSLKMSVLRKIDRLSRVTETTRSEAVDMVVERCIDDLVRSIQASKQKP</sequence>
<dbReference type="PIRSF" id="PIRSF030837">
    <property type="entry name" value="TerW"/>
    <property type="match status" value="1"/>
</dbReference>
<dbReference type="InterPro" id="IPR011233">
    <property type="entry name" value="TerW"/>
</dbReference>
<dbReference type="Proteomes" id="UP000270487">
    <property type="component" value="Chromosome"/>
</dbReference>
<dbReference type="InterPro" id="IPR036390">
    <property type="entry name" value="WH_DNA-bd_sf"/>
</dbReference>
<dbReference type="RefSeq" id="WP_024485080.1">
    <property type="nucleotide sequence ID" value="NZ_CAMISF010000013.1"/>
</dbReference>
<dbReference type="STRING" id="47917.AV650_02155"/>
<protein>
    <submittedName>
        <fullName evidence="1">Uncharacterized protein</fullName>
    </submittedName>
</protein>
<name>A0A0F7D1L7_SERFO</name>
<dbReference type="KEGG" id="sfw:WN53_08760"/>
<gene>
    <name evidence="2" type="ORF">NCTC12965_08243</name>
    <name evidence="1" type="ORF">NCTC13193_00152</name>
</gene>
<dbReference type="EMBL" id="LR134492">
    <property type="protein sequence ID" value="VEI62021.1"/>
    <property type="molecule type" value="Genomic_DNA"/>
</dbReference>
<accession>A0A0F7D1L7</accession>
<dbReference type="AlphaFoldDB" id="A0A0F7D1L7"/>
<evidence type="ECO:0000313" key="2">
    <source>
        <dbReference type="EMBL" id="VTR59763.1"/>
    </source>
</evidence>